<evidence type="ECO:0008006" key="3">
    <source>
        <dbReference type="Google" id="ProtNLM"/>
    </source>
</evidence>
<reference evidence="1 2" key="1">
    <citation type="journal article" date="2024" name="Insects">
        <title>An Improved Chromosome-Level Genome Assembly of the Firefly Pyrocoelia pectoralis.</title>
        <authorList>
            <person name="Fu X."/>
            <person name="Meyer-Rochow V.B."/>
            <person name="Ballantyne L."/>
            <person name="Zhu X."/>
        </authorList>
    </citation>
    <scope>NUCLEOTIDE SEQUENCE [LARGE SCALE GENOMIC DNA]</scope>
    <source>
        <strain evidence="1">XCY_ONT2</strain>
    </source>
</reference>
<dbReference type="EMBL" id="JAVRBK010000001">
    <property type="protein sequence ID" value="KAK5649442.1"/>
    <property type="molecule type" value="Genomic_DNA"/>
</dbReference>
<sequence>MKLKKTLRLEKKRFVCVRTLTNKFHLNERNIRAFCDYLVNKKVPKNLTPPINTVDTITVSTSECERGFSQMNSTQRASLLVKTVSSLLVIKFNGPPLNIFDPLKYVDSWLLKNHHSLFTHTPINSMSKLE</sequence>
<name>A0AAN7ZQK0_9COLE</name>
<dbReference type="PANTHER" id="PTHR46880">
    <property type="entry name" value="RAS-ASSOCIATING DOMAIN-CONTAINING PROTEIN"/>
    <property type="match status" value="1"/>
</dbReference>
<dbReference type="AlphaFoldDB" id="A0AAN7ZQK0"/>
<evidence type="ECO:0000313" key="2">
    <source>
        <dbReference type="Proteomes" id="UP001329430"/>
    </source>
</evidence>
<keyword evidence="2" id="KW-1185">Reference proteome</keyword>
<proteinExistence type="predicted"/>
<dbReference type="Proteomes" id="UP001329430">
    <property type="component" value="Chromosome 1"/>
</dbReference>
<comment type="caution">
    <text evidence="1">The sequence shown here is derived from an EMBL/GenBank/DDBJ whole genome shotgun (WGS) entry which is preliminary data.</text>
</comment>
<accession>A0AAN7ZQK0</accession>
<evidence type="ECO:0000313" key="1">
    <source>
        <dbReference type="EMBL" id="KAK5649442.1"/>
    </source>
</evidence>
<dbReference type="PANTHER" id="PTHR46880:SF8">
    <property type="entry name" value="E3 SUMO-PROTEIN LIGASE KIAA1586"/>
    <property type="match status" value="1"/>
</dbReference>
<protein>
    <recommendedName>
        <fullName evidence="3">HAT C-terminal dimerisation domain-containing protein</fullName>
    </recommendedName>
</protein>
<organism evidence="1 2">
    <name type="scientific">Pyrocoelia pectoralis</name>
    <dbReference type="NCBI Taxonomy" id="417401"/>
    <lineage>
        <taxon>Eukaryota</taxon>
        <taxon>Metazoa</taxon>
        <taxon>Ecdysozoa</taxon>
        <taxon>Arthropoda</taxon>
        <taxon>Hexapoda</taxon>
        <taxon>Insecta</taxon>
        <taxon>Pterygota</taxon>
        <taxon>Neoptera</taxon>
        <taxon>Endopterygota</taxon>
        <taxon>Coleoptera</taxon>
        <taxon>Polyphaga</taxon>
        <taxon>Elateriformia</taxon>
        <taxon>Elateroidea</taxon>
        <taxon>Lampyridae</taxon>
        <taxon>Lampyrinae</taxon>
        <taxon>Pyrocoelia</taxon>
    </lineage>
</organism>
<gene>
    <name evidence="1" type="ORF">RI129_000471</name>
</gene>